<dbReference type="RefSeq" id="WP_012613679.1">
    <property type="nucleotide sequence ID" value="NZ_CAADLP010000128.1"/>
</dbReference>
<evidence type="ECO:0000313" key="5">
    <source>
        <dbReference type="EMBL" id="ACD38973.1"/>
    </source>
</evidence>
<evidence type="ECO:0000259" key="4">
    <source>
        <dbReference type="Pfam" id="PF07825"/>
    </source>
</evidence>
<dbReference type="GO" id="GO:0003677">
    <property type="term" value="F:DNA binding"/>
    <property type="evidence" value="ECO:0007669"/>
    <property type="project" value="UniProtKB-KW"/>
</dbReference>
<dbReference type="AlphaFoldDB" id="B3G1R1"/>
<dbReference type="InterPro" id="IPR038137">
    <property type="entry name" value="Excisionase-like_sf"/>
</dbReference>
<feature type="domain" description="Excisionase-like" evidence="4">
    <location>
        <begin position="4"/>
        <end position="77"/>
    </location>
</feature>
<sequence length="80" mass="9022">MKLVTLEEWAAEHFRTPPSINTLRRWARDGCIIPAPVKHGRSYYVSQDAEYSSQEPAKRSEPGESLISRIKSARHGTKAA</sequence>
<organism evidence="5">
    <name type="scientific">Pseudomonas aeruginosa</name>
    <dbReference type="NCBI Taxonomy" id="287"/>
    <lineage>
        <taxon>Bacteria</taxon>
        <taxon>Pseudomonadati</taxon>
        <taxon>Pseudomonadota</taxon>
        <taxon>Gammaproteobacteria</taxon>
        <taxon>Pseudomonadales</taxon>
        <taxon>Pseudomonadaceae</taxon>
        <taxon>Pseudomonas</taxon>
    </lineage>
</organism>
<keyword evidence="2" id="KW-0233">DNA recombination</keyword>
<dbReference type="InterPro" id="IPR012884">
    <property type="entry name" value="Excisionase-like"/>
</dbReference>
<proteinExistence type="predicted"/>
<dbReference type="EMBL" id="EU595743">
    <property type="protein sequence ID" value="ACD38973.1"/>
    <property type="molecule type" value="Genomic_DNA"/>
</dbReference>
<evidence type="ECO:0000256" key="2">
    <source>
        <dbReference type="ARBA" id="ARBA00023172"/>
    </source>
</evidence>
<dbReference type="GO" id="GO:0006310">
    <property type="term" value="P:DNA recombination"/>
    <property type="evidence" value="ECO:0007669"/>
    <property type="project" value="UniProtKB-KW"/>
</dbReference>
<feature type="compositionally biased region" description="Basic residues" evidence="3">
    <location>
        <begin position="71"/>
        <end position="80"/>
    </location>
</feature>
<gene>
    <name evidence="5" type="ORF">PACL_0733</name>
</gene>
<keyword evidence="1" id="KW-0238">DNA-binding</keyword>
<evidence type="ECO:0000256" key="3">
    <source>
        <dbReference type="SAM" id="MobiDB-lite"/>
    </source>
</evidence>
<feature type="region of interest" description="Disordered" evidence="3">
    <location>
        <begin position="49"/>
        <end position="80"/>
    </location>
</feature>
<accession>B3G1R1</accession>
<reference evidence="5" key="1">
    <citation type="journal article" date="2008" name="Genomics">
        <title>Large-insert genome analysis technology detects structural variation in Pseudomonas aeruginosa clinical strains from cystic fibrosis patients.</title>
        <authorList>
            <person name="Hayden H.S."/>
            <person name="Gillett W."/>
            <person name="Saenphimmachak C."/>
            <person name="Lim R."/>
            <person name="Zhou Y."/>
            <person name="Jacobs M.A."/>
            <person name="Chang J."/>
            <person name="Rohmer L."/>
            <person name="D'Argenio D.A."/>
            <person name="Palmieri A."/>
            <person name="Levy R."/>
            <person name="Haugen E."/>
            <person name="Wong G.K."/>
            <person name="Brittnacher M.J."/>
            <person name="Burns J.L."/>
            <person name="Miller S.I."/>
            <person name="Olson M.V."/>
            <person name="Kaul R."/>
        </authorList>
    </citation>
    <scope>NUCLEOTIDE SEQUENCE</scope>
    <source>
        <strain evidence="5">PACS458</strain>
    </source>
</reference>
<dbReference type="SUPFAM" id="SSF46955">
    <property type="entry name" value="Putative DNA-binding domain"/>
    <property type="match status" value="1"/>
</dbReference>
<dbReference type="InterPro" id="IPR009061">
    <property type="entry name" value="DNA-bd_dom_put_sf"/>
</dbReference>
<protein>
    <submittedName>
        <fullName evidence="5">Excisionase family protein</fullName>
    </submittedName>
</protein>
<dbReference type="Gene3D" id="1.10.1660.20">
    <property type="match status" value="1"/>
</dbReference>
<dbReference type="Pfam" id="PF07825">
    <property type="entry name" value="Exc"/>
    <property type="match status" value="1"/>
</dbReference>
<evidence type="ECO:0000256" key="1">
    <source>
        <dbReference type="ARBA" id="ARBA00023125"/>
    </source>
</evidence>
<name>B3G1R1_PSEAI</name>